<reference evidence="1 2" key="1">
    <citation type="journal article" date="2016" name="Nat. Commun.">
        <title>Extremotolerant tardigrade genome and improved radiotolerance of human cultured cells by tardigrade-unique protein.</title>
        <authorList>
            <person name="Hashimoto T."/>
            <person name="Horikawa D.D."/>
            <person name="Saito Y."/>
            <person name="Kuwahara H."/>
            <person name="Kozuka-Hata H."/>
            <person name="Shin-I T."/>
            <person name="Minakuchi Y."/>
            <person name="Ohishi K."/>
            <person name="Motoyama A."/>
            <person name="Aizu T."/>
            <person name="Enomoto A."/>
            <person name="Kondo K."/>
            <person name="Tanaka S."/>
            <person name="Hara Y."/>
            <person name="Koshikawa S."/>
            <person name="Sagara H."/>
            <person name="Miura T."/>
            <person name="Yokobori S."/>
            <person name="Miyagawa K."/>
            <person name="Suzuki Y."/>
            <person name="Kubo T."/>
            <person name="Oyama M."/>
            <person name="Kohara Y."/>
            <person name="Fujiyama A."/>
            <person name="Arakawa K."/>
            <person name="Katayama T."/>
            <person name="Toyoda A."/>
            <person name="Kunieda T."/>
        </authorList>
    </citation>
    <scope>NUCLEOTIDE SEQUENCE [LARGE SCALE GENOMIC DNA]</scope>
    <source>
        <strain evidence="1 2">YOKOZUNA-1</strain>
    </source>
</reference>
<keyword evidence="2" id="KW-1185">Reference proteome</keyword>
<gene>
    <name evidence="1" type="primary">RvY_18691-1</name>
    <name evidence="1" type="synonym">RvY_18691.1</name>
    <name evidence="1" type="ORF">RvY_18691</name>
</gene>
<comment type="caution">
    <text evidence="1">The sequence shown here is derived from an EMBL/GenBank/DDBJ whole genome shotgun (WGS) entry which is preliminary data.</text>
</comment>
<protein>
    <submittedName>
        <fullName evidence="1">Uncharacterized protein</fullName>
    </submittedName>
</protein>
<sequence length="145" mass="16740">MPVHDEEFVEEILRRSELNLTDEEEQELCTSTLGWACRNEIDRLSLVESAKFSGEYQRRLLGSMFSLIRFPLMTPSQLADRPIKLGRLGKQIREDRFHKWRARSAKSTGYVRYWGKPFVEFACLSGARKGGARSKVTGQRQPYGP</sequence>
<dbReference type="AlphaFoldDB" id="A0A1D1WAU9"/>
<dbReference type="OrthoDB" id="636773at2759"/>
<evidence type="ECO:0000313" key="2">
    <source>
        <dbReference type="Proteomes" id="UP000186922"/>
    </source>
</evidence>
<dbReference type="Proteomes" id="UP000186922">
    <property type="component" value="Unassembled WGS sequence"/>
</dbReference>
<name>A0A1D1WAU9_RAMVA</name>
<dbReference type="Gene3D" id="1.25.40.420">
    <property type="match status" value="1"/>
</dbReference>
<organism evidence="1 2">
    <name type="scientific">Ramazzottius varieornatus</name>
    <name type="common">Water bear</name>
    <name type="synonym">Tardigrade</name>
    <dbReference type="NCBI Taxonomy" id="947166"/>
    <lineage>
        <taxon>Eukaryota</taxon>
        <taxon>Metazoa</taxon>
        <taxon>Ecdysozoa</taxon>
        <taxon>Tardigrada</taxon>
        <taxon>Eutardigrada</taxon>
        <taxon>Parachela</taxon>
        <taxon>Hypsibioidea</taxon>
        <taxon>Ramazzottiidae</taxon>
        <taxon>Ramazzottius</taxon>
    </lineage>
</organism>
<dbReference type="EMBL" id="BDGG01000020">
    <property type="protein sequence ID" value="GAV09094.1"/>
    <property type="molecule type" value="Genomic_DNA"/>
</dbReference>
<accession>A0A1D1WAU9</accession>
<evidence type="ECO:0000313" key="1">
    <source>
        <dbReference type="EMBL" id="GAV09094.1"/>
    </source>
</evidence>
<proteinExistence type="predicted"/>